<dbReference type="EMBL" id="LFMY01000001">
    <property type="protein sequence ID" value="OKL64031.1"/>
    <property type="molecule type" value="Genomic_DNA"/>
</dbReference>
<feature type="transmembrane region" description="Helical" evidence="7">
    <location>
        <begin position="116"/>
        <end position="138"/>
    </location>
</feature>
<name>A0A225AQZ0_TALAT</name>
<evidence type="ECO:0000256" key="4">
    <source>
        <dbReference type="ARBA" id="ARBA00022692"/>
    </source>
</evidence>
<comment type="similarity">
    <text evidence="2">Belongs to the major facilitator superfamily. Sugar transporter (TC 2.A.1.1) family.</text>
</comment>
<evidence type="ECO:0000256" key="7">
    <source>
        <dbReference type="SAM" id="Phobius"/>
    </source>
</evidence>
<proteinExistence type="inferred from homology"/>
<protein>
    <submittedName>
        <fullName evidence="9">Putative metabolite transport protein GIT1</fullName>
    </submittedName>
</protein>
<dbReference type="Pfam" id="PF00083">
    <property type="entry name" value="Sugar_tr"/>
    <property type="match status" value="2"/>
</dbReference>
<evidence type="ECO:0000313" key="9">
    <source>
        <dbReference type="EMBL" id="OKL64031.1"/>
    </source>
</evidence>
<evidence type="ECO:0000313" key="10">
    <source>
        <dbReference type="Proteomes" id="UP000214365"/>
    </source>
</evidence>
<dbReference type="OrthoDB" id="2153661at2759"/>
<dbReference type="FunFam" id="1.20.1250.20:FF:000140">
    <property type="entry name" value="Putative MFS phospholipid transporter"/>
    <property type="match status" value="1"/>
</dbReference>
<evidence type="ECO:0000259" key="8">
    <source>
        <dbReference type="PROSITE" id="PS50850"/>
    </source>
</evidence>
<dbReference type="STRING" id="1441469.A0A225AQZ0"/>
<keyword evidence="4 7" id="KW-0812">Transmembrane</keyword>
<evidence type="ECO:0000256" key="2">
    <source>
        <dbReference type="ARBA" id="ARBA00010992"/>
    </source>
</evidence>
<accession>A0A225AQZ0</accession>
<dbReference type="SUPFAM" id="SSF103473">
    <property type="entry name" value="MFS general substrate transporter"/>
    <property type="match status" value="1"/>
</dbReference>
<dbReference type="Gene3D" id="1.20.1250.20">
    <property type="entry name" value="MFS general substrate transporter like domains"/>
    <property type="match status" value="1"/>
</dbReference>
<dbReference type="AlphaFoldDB" id="A0A225AQZ0"/>
<organism evidence="9 10">
    <name type="scientific">Talaromyces atroroseus</name>
    <dbReference type="NCBI Taxonomy" id="1441469"/>
    <lineage>
        <taxon>Eukaryota</taxon>
        <taxon>Fungi</taxon>
        <taxon>Dikarya</taxon>
        <taxon>Ascomycota</taxon>
        <taxon>Pezizomycotina</taxon>
        <taxon>Eurotiomycetes</taxon>
        <taxon>Eurotiomycetidae</taxon>
        <taxon>Eurotiales</taxon>
        <taxon>Trichocomaceae</taxon>
        <taxon>Talaromyces</taxon>
        <taxon>Talaromyces sect. Trachyspermi</taxon>
    </lineage>
</organism>
<feature type="transmembrane region" description="Helical" evidence="7">
    <location>
        <begin position="430"/>
        <end position="450"/>
    </location>
</feature>
<dbReference type="PROSITE" id="PS50850">
    <property type="entry name" value="MFS"/>
    <property type="match status" value="1"/>
</dbReference>
<dbReference type="RefSeq" id="XP_020124152.1">
    <property type="nucleotide sequence ID" value="XM_020259761.1"/>
</dbReference>
<reference evidence="9 10" key="1">
    <citation type="submission" date="2015-06" db="EMBL/GenBank/DDBJ databases">
        <title>Talaromyces atroroseus IBT 11181 draft genome.</title>
        <authorList>
            <person name="Rasmussen K.B."/>
            <person name="Rasmussen S."/>
            <person name="Petersen B."/>
            <person name="Sicheritz-Ponten T."/>
            <person name="Mortensen U.H."/>
            <person name="Thrane U."/>
        </authorList>
    </citation>
    <scope>NUCLEOTIDE SEQUENCE [LARGE SCALE GENOMIC DNA]</scope>
    <source>
        <strain evidence="9 10">IBT 11181</strain>
    </source>
</reference>
<feature type="domain" description="Major facilitator superfamily (MFS) profile" evidence="8">
    <location>
        <begin position="49"/>
        <end position="454"/>
    </location>
</feature>
<evidence type="ECO:0000256" key="6">
    <source>
        <dbReference type="ARBA" id="ARBA00023136"/>
    </source>
</evidence>
<keyword evidence="5 7" id="KW-1133">Transmembrane helix</keyword>
<feature type="transmembrane region" description="Helical" evidence="7">
    <location>
        <begin position="309"/>
        <end position="327"/>
    </location>
</feature>
<feature type="transmembrane region" description="Helical" evidence="7">
    <location>
        <begin position="184"/>
        <end position="207"/>
    </location>
</feature>
<comment type="caution">
    <text evidence="9">The sequence shown here is derived from an EMBL/GenBank/DDBJ whole genome shotgun (WGS) entry which is preliminary data.</text>
</comment>
<dbReference type="GO" id="GO:0005886">
    <property type="term" value="C:plasma membrane"/>
    <property type="evidence" value="ECO:0007669"/>
    <property type="project" value="EnsemblFungi"/>
</dbReference>
<evidence type="ECO:0000256" key="1">
    <source>
        <dbReference type="ARBA" id="ARBA00004141"/>
    </source>
</evidence>
<dbReference type="PANTHER" id="PTHR23508">
    <property type="entry name" value="CARBOXYLIC ACID TRANSPORTER PROTEIN HOMOLOG"/>
    <property type="match status" value="1"/>
</dbReference>
<feature type="transmembrane region" description="Helical" evidence="7">
    <location>
        <begin position="258"/>
        <end position="279"/>
    </location>
</feature>
<comment type="subcellular location">
    <subcellularLocation>
        <location evidence="1">Membrane</location>
        <topology evidence="1">Multi-pass membrane protein</topology>
    </subcellularLocation>
</comment>
<dbReference type="InterPro" id="IPR020846">
    <property type="entry name" value="MFS_dom"/>
</dbReference>
<dbReference type="InterPro" id="IPR005828">
    <property type="entry name" value="MFS_sugar_transport-like"/>
</dbReference>
<sequence>MSEIQIHQQQQYGEKAVAVKDTYRDDGGENAAQSGLVTRARQSMSDLFTIFAAGFALISDGYQNNLMTMANVLLKKEYPEQYNSTVSTRVSNALLVGEVIGMLVIGLTCDYLGRKWAIVITTVLIVVGGILATASNGYTINGMFWMMTVARGTIGFGTGGEYPASSVSASEAANERTLKRRGPLFILVTNLPLSLGGPFAVIVFLIVFSACNQAHYSTVWRVCFGIGCIWPLSVFYFRIRMLNSSLYRRGAIKKRVPYWLVIKYYWKSLIGTCGAWFLYDFVTFPNGVFSGKILDSIVKNGSIKRTAEWQLLLGVLSIPGVLIGAWLCDRIGRKQTMMIGFGGYLVFGLIIGCAYDQITKIVPLFVVFYGFMQSSGNLGPGDMLGLLSSESYATAVRGTCYGISAAFGKAGGAIGTQAFTPIEDNLGKRWTFIIAAICGVVGVVVTFLFVPNTSGSDLKESDEKFRAYLVANGWDGEMGEDDLKTIADEGIPPAVVDDVAGFKAQ</sequence>
<keyword evidence="3" id="KW-0813">Transport</keyword>
<evidence type="ECO:0000256" key="5">
    <source>
        <dbReference type="ARBA" id="ARBA00022989"/>
    </source>
</evidence>
<evidence type="ECO:0000256" key="3">
    <source>
        <dbReference type="ARBA" id="ARBA00022448"/>
    </source>
</evidence>
<dbReference type="GO" id="GO:0046943">
    <property type="term" value="F:carboxylic acid transmembrane transporter activity"/>
    <property type="evidence" value="ECO:0007669"/>
    <property type="project" value="TreeGrafter"/>
</dbReference>
<dbReference type="PANTHER" id="PTHR23508:SF10">
    <property type="entry name" value="CARBOXYLIC ACID TRANSPORTER PROTEIN HOMOLOG"/>
    <property type="match status" value="1"/>
</dbReference>
<dbReference type="GO" id="GO:0001406">
    <property type="term" value="F:glycerophosphodiester transmembrane transporter activity"/>
    <property type="evidence" value="ECO:0007669"/>
    <property type="project" value="EnsemblFungi"/>
</dbReference>
<feature type="transmembrane region" description="Helical" evidence="7">
    <location>
        <begin position="219"/>
        <end position="237"/>
    </location>
</feature>
<feature type="transmembrane region" description="Helical" evidence="7">
    <location>
        <begin position="339"/>
        <end position="358"/>
    </location>
</feature>
<dbReference type="GeneID" id="30999856"/>
<keyword evidence="10" id="KW-1185">Reference proteome</keyword>
<feature type="transmembrane region" description="Helical" evidence="7">
    <location>
        <begin position="90"/>
        <end position="109"/>
    </location>
</feature>
<dbReference type="InterPro" id="IPR036259">
    <property type="entry name" value="MFS_trans_sf"/>
</dbReference>
<dbReference type="Proteomes" id="UP000214365">
    <property type="component" value="Unassembled WGS sequence"/>
</dbReference>
<gene>
    <name evidence="9" type="ORF">UA08_00101</name>
</gene>
<keyword evidence="6 7" id="KW-0472">Membrane</keyword>
<dbReference type="GO" id="GO:0015169">
    <property type="term" value="F:glycerol-3-phosphate transmembrane transporter activity"/>
    <property type="evidence" value="ECO:0007669"/>
    <property type="project" value="EnsemblFungi"/>
</dbReference>